<feature type="region of interest" description="Disordered" evidence="1">
    <location>
        <begin position="430"/>
        <end position="462"/>
    </location>
</feature>
<reference evidence="3 4" key="1">
    <citation type="submission" date="2024-02" db="EMBL/GenBank/DDBJ databases">
        <authorList>
            <person name="Chen Y."/>
            <person name="Shah S."/>
            <person name="Dougan E. K."/>
            <person name="Thang M."/>
            <person name="Chan C."/>
        </authorList>
    </citation>
    <scope>NUCLEOTIDE SEQUENCE [LARGE SCALE GENOMIC DNA]</scope>
</reference>
<dbReference type="Proteomes" id="UP001642464">
    <property type="component" value="Unassembled WGS sequence"/>
</dbReference>
<evidence type="ECO:0000313" key="3">
    <source>
        <dbReference type="EMBL" id="CAK8986280.1"/>
    </source>
</evidence>
<organism evidence="3 4">
    <name type="scientific">Durusdinium trenchii</name>
    <dbReference type="NCBI Taxonomy" id="1381693"/>
    <lineage>
        <taxon>Eukaryota</taxon>
        <taxon>Sar</taxon>
        <taxon>Alveolata</taxon>
        <taxon>Dinophyceae</taxon>
        <taxon>Suessiales</taxon>
        <taxon>Symbiodiniaceae</taxon>
        <taxon>Durusdinium</taxon>
    </lineage>
</organism>
<sequence>MQPSDDEEQDDTVEHSTYDFEADDDEAHHTSDGNFAQRGSGWQWSATEESSSSTMPDLTPMEPADLWFCTACHTGDPLPTNKGWICHDYFTAEAYAPEEYTYYQARYFILTVTAGDHGSDRPDDQLMTDRNHMMANHLTLLSVSLMYHLMKFLTHHLMKFPQYLVHMFLLRLLMTTKDMLPYHLAILLEPLGYQMVEKEKVHLAPKVAQAMAQPSMAAAARPLLRGPALAKEAKDHDLDKMTGDLQTEQPAPRMQNGDLQAFQRWERKLTIWRRQMVSYLPPNEIAMTLFVAQRMILVATGQSLNYQRIKDAAELQFPEHRPTPPVVYTRDFENDTIPEDENGEIEAEQAGDDTVGDAEPPEDDPQEAEADDLEEDVEDIMSGLHEAAECLTVTARRLQGLTLGRKFSGNKSLAQRKAESHCAVCGARGHWKGDPECPQSSEQKSKNDKGGKPSQAGKPFAKKALTVNHHDGAKRSVNFEETSNEVPANSYGTYFTYMITSPIPEGNLVFSNNTPQYVNYMVMDTACQKSCCSTLWLEHQMKSLKNHNLRVRTFPSREPFEFGHGPTQYSEVHVHLPVCFDNNLTNMVLLGGSVLSTTNNIPFLASNELMGKKLKMILNLPQQKAVMEALGIEVPICLVGGHLAIGITEFPPDAHQSCLWKQFTDMFDAGLADRDFVCAPADGPVKSKDSTKAPSALADASHAALMAAQLAEAGEAAAGCGDALGDSAPPGDPPGNTTKVMAGLPGPHGDEPLHSRQHPTQRQQARQLCEMQSLRQEVAMVRKPPKMDRSSTTKIAAAAIALIINGLHLPGQATPSSMEPDAWNLPGQQGIHQGHQGRSSRANQCEDGVGETIDYINDFVGSLTVQGEHFRYSPKEQSQAQGDRARADRFLGLRLGTNKPLKAGHTTWLTGYMRNVAKTYTQENAAYTTLKSYAEKMRHGPKIDLLEIFAGSANLSSRAVLRGLSSLEPIDKEINVDLSNAEGRNFVWDVVYKFRPLLVHIAWPCTSWSVFNENLNYAWRPEELHQLRQEDIVLVDFGCDVTHYQNDHDRLYLGENPKKSRIWSTPSVQSVLDLPENLVTECDAGVYGAENLDNQPIIKTHQWTTNSKRIAKELQKKMTPEQKMYAAPISGRRTTASGHYCNGLADAILRGLHHEVQVREPQRFLRKGNEVLYIHPSTDEQQWQNVLSEMERRFQNTNKKPFILAQTDEIYKIVEELVPWKLERVQATWTPAARRWPTDIPFTHRGAAQGKILLEHEDLAAIAYPKQRYTQPMRVGLFFFGDAPDDDLPEPSMKHLLAMRHQAMSNKDHTNDFLASPPIYGLKEAASQFGDRLQADIVFIRTLSQNVAVLGIVDEFTNYTVAATLKDRHPPNVLEQVLNMWYRPLGLPHHITVDPDTAFLGAMEDWHHRYGIEYDIIPAEEHWRIGKVERRNALLRTLVERLVDHHGITTKEALDEALIAASFALNSSTYSFGRSPFQAVFGRVPRPLGDLLSDESAMTLSMDKNEYKLKPELLRAEAITTLMQVTASQAVRRGLLRKTRNQQELSHLQPGQTVAFWRWQGRSRQRKKGSWSLGRFLAFDPDKKSCWIQVGKTSIRIGNNQIRLATGWENWTPSEEDVRLLKDAEANFAQGLWDDQRGDGPGDEEMATADQEILDFRHRSRTPSRAHIPTRAPETPGIEWNQEQRPAQTPELEDTPTPALADNTTPVLPDTSTAEQAEGPAAMDEPLPVLPMKRPADTLATLQLNDDGSITQRPMHWDGSPDPVLPYASHHTYYQAYLNSDRRQIEMKGMPDPARPDHDSSGDEDLSISNDRTLTRQEMKQLDRELPWREIMAMDEDTIQSFVKSAVNEHDGWMSWAGVRSLSPAEAKNVFQDPKLRRRIMKARAAYKDKARGVPPLKAKTRVVIIGCGDPDLRQLTRDAPTPTRLSEFIILSIAAAGANKEFNNDGQQWTLWISDAEKAFLQGQQDKSERSGPIYMMPPQDPIIKRAQVFTSPLYEITGNCYGLCNAPRTWYLKVNHDLLEASFIRHSFDKCFYYHLNEQQQLDCALIVHVDDFLAVYAQQFNEGILHDLFKWGSITKVTPTCPGEYRGKEIIMEEKNGRYSYLISQKAFTDAMDEGVLPKGRLQGPAALSESELKDFRSLIGSLQWLSGQTRPDLAAPASLRQKGTKTSIEDLAMVYQYVKYARSTSGQGIRVPPVPFNRSSVLLAYGDSSWCNA</sequence>
<feature type="region of interest" description="Disordered" evidence="1">
    <location>
        <begin position="1"/>
        <end position="57"/>
    </location>
</feature>
<dbReference type="Gene3D" id="3.30.420.10">
    <property type="entry name" value="Ribonuclease H-like superfamily/Ribonuclease H"/>
    <property type="match status" value="1"/>
</dbReference>
<dbReference type="SUPFAM" id="SSF53098">
    <property type="entry name" value="Ribonuclease H-like"/>
    <property type="match status" value="1"/>
</dbReference>
<comment type="caution">
    <text evidence="3">The sequence shown here is derived from an EMBL/GenBank/DDBJ whole genome shotgun (WGS) entry which is preliminary data.</text>
</comment>
<feature type="region of interest" description="Disordered" evidence="1">
    <location>
        <begin position="1787"/>
        <end position="1816"/>
    </location>
</feature>
<dbReference type="InterPro" id="IPR012337">
    <property type="entry name" value="RNaseH-like_sf"/>
</dbReference>
<feature type="region of interest" description="Disordered" evidence="1">
    <location>
        <begin position="722"/>
        <end position="756"/>
    </location>
</feature>
<gene>
    <name evidence="3" type="ORF">SCF082_LOCUS487</name>
</gene>
<dbReference type="PROSITE" id="PS50994">
    <property type="entry name" value="INTEGRASE"/>
    <property type="match status" value="1"/>
</dbReference>
<protein>
    <submittedName>
        <fullName evidence="3">Mitochondrial</fullName>
    </submittedName>
</protein>
<feature type="region of interest" description="Disordered" evidence="1">
    <location>
        <begin position="336"/>
        <end position="373"/>
    </location>
</feature>
<accession>A0ABP0H8A1</accession>
<feature type="region of interest" description="Disordered" evidence="1">
    <location>
        <begin position="1661"/>
        <end position="1729"/>
    </location>
</feature>
<name>A0ABP0H8A1_9DINO</name>
<feature type="compositionally biased region" description="Polar residues" evidence="1">
    <location>
        <begin position="40"/>
        <end position="56"/>
    </location>
</feature>
<feature type="domain" description="Integrase catalytic" evidence="2">
    <location>
        <begin position="1314"/>
        <end position="1484"/>
    </location>
</feature>
<dbReference type="InterPro" id="IPR036397">
    <property type="entry name" value="RNaseH_sf"/>
</dbReference>
<evidence type="ECO:0000259" key="2">
    <source>
        <dbReference type="PROSITE" id="PS50994"/>
    </source>
</evidence>
<feature type="compositionally biased region" description="Polar residues" evidence="1">
    <location>
        <begin position="1702"/>
        <end position="1715"/>
    </location>
</feature>
<evidence type="ECO:0000256" key="1">
    <source>
        <dbReference type="SAM" id="MobiDB-lite"/>
    </source>
</evidence>
<dbReference type="InterPro" id="IPR001584">
    <property type="entry name" value="Integrase_cat-core"/>
</dbReference>
<evidence type="ECO:0000313" key="4">
    <source>
        <dbReference type="Proteomes" id="UP001642464"/>
    </source>
</evidence>
<dbReference type="EMBL" id="CAXAMM010000166">
    <property type="protein sequence ID" value="CAK8986280.1"/>
    <property type="molecule type" value="Genomic_DNA"/>
</dbReference>
<keyword evidence="4" id="KW-1185">Reference proteome</keyword>
<feature type="non-terminal residue" evidence="3">
    <location>
        <position position="2217"/>
    </location>
</feature>
<feature type="compositionally biased region" description="Acidic residues" evidence="1">
    <location>
        <begin position="1"/>
        <end position="11"/>
    </location>
</feature>
<proteinExistence type="predicted"/>